<reference evidence="2 3" key="1">
    <citation type="submission" date="2020-11" db="EMBL/GenBank/DDBJ databases">
        <title>Treponema Peruensis nv. sp., first commensal Treponema isolated from human feces.</title>
        <authorList>
            <person name="Belkhou C."/>
            <person name="Raes J."/>
        </authorList>
    </citation>
    <scope>NUCLEOTIDE SEQUENCE [LARGE SCALE GENOMIC DNA]</scope>
    <source>
        <strain evidence="2 3">RCC2812</strain>
    </source>
</reference>
<keyword evidence="1" id="KW-0732">Signal</keyword>
<sequence length="238" mass="26984">MFKASKLIKNLIFLLLFIPSVSAHAEGQSLADPQKPGQSQEIQSPSQEIPSLRQKQKISFFNSQNFNFKENRIFSLDTAYLLSGLKNNGWGLGLGYEQLVLPFLSIKSDFSHVTIFPTSYDLTITTVGISLNAFYYPLNKGLNFLYVGFGCRTDFLMYSGDDVPSDHKKDSLIRLAPKIGWKQSIYDYVLVDIYYSYRFSVFSSDLPDSVADIKSNGNGFGVKLKFNLQKIFKAVFRR</sequence>
<dbReference type="Proteomes" id="UP000595224">
    <property type="component" value="Chromosome"/>
</dbReference>
<proteinExistence type="predicted"/>
<dbReference type="AlphaFoldDB" id="A0A7T3V4L8"/>
<evidence type="ECO:0000313" key="2">
    <source>
        <dbReference type="EMBL" id="QQA00553.1"/>
    </source>
</evidence>
<dbReference type="KEGG" id="tper:IWA51_09805"/>
<organism evidence="2 3">
    <name type="scientific">Treponema peruense</name>
    <dbReference type="NCBI Taxonomy" id="2787628"/>
    <lineage>
        <taxon>Bacteria</taxon>
        <taxon>Pseudomonadati</taxon>
        <taxon>Spirochaetota</taxon>
        <taxon>Spirochaetia</taxon>
        <taxon>Spirochaetales</taxon>
        <taxon>Treponemataceae</taxon>
        <taxon>Treponema</taxon>
    </lineage>
</organism>
<evidence type="ECO:0000256" key="1">
    <source>
        <dbReference type="SAM" id="SignalP"/>
    </source>
</evidence>
<dbReference type="RefSeq" id="WP_198442278.1">
    <property type="nucleotide sequence ID" value="NZ_CBCSHE010000009.1"/>
</dbReference>
<accession>A0A7T3V4L8</accession>
<feature type="chain" id="PRO_5032726076" description="Outer membrane protein beta-barrel domain-containing protein" evidence="1">
    <location>
        <begin position="26"/>
        <end position="238"/>
    </location>
</feature>
<gene>
    <name evidence="2" type="ORF">IWA51_09805</name>
</gene>
<dbReference type="EMBL" id="CP064936">
    <property type="protein sequence ID" value="QQA00553.1"/>
    <property type="molecule type" value="Genomic_DNA"/>
</dbReference>
<evidence type="ECO:0008006" key="4">
    <source>
        <dbReference type="Google" id="ProtNLM"/>
    </source>
</evidence>
<protein>
    <recommendedName>
        <fullName evidence="4">Outer membrane protein beta-barrel domain-containing protein</fullName>
    </recommendedName>
</protein>
<keyword evidence="3" id="KW-1185">Reference proteome</keyword>
<name>A0A7T3V4L8_9SPIR</name>
<evidence type="ECO:0000313" key="3">
    <source>
        <dbReference type="Proteomes" id="UP000595224"/>
    </source>
</evidence>
<feature type="signal peptide" evidence="1">
    <location>
        <begin position="1"/>
        <end position="25"/>
    </location>
</feature>